<dbReference type="Proteomes" id="UP001428341">
    <property type="component" value="Unassembled WGS sequence"/>
</dbReference>
<organism evidence="1 2">
    <name type="scientific">Citrus x changshan-huyou</name>
    <dbReference type="NCBI Taxonomy" id="2935761"/>
    <lineage>
        <taxon>Eukaryota</taxon>
        <taxon>Viridiplantae</taxon>
        <taxon>Streptophyta</taxon>
        <taxon>Embryophyta</taxon>
        <taxon>Tracheophyta</taxon>
        <taxon>Spermatophyta</taxon>
        <taxon>Magnoliopsida</taxon>
        <taxon>eudicotyledons</taxon>
        <taxon>Gunneridae</taxon>
        <taxon>Pentapetalae</taxon>
        <taxon>rosids</taxon>
        <taxon>malvids</taxon>
        <taxon>Sapindales</taxon>
        <taxon>Rutaceae</taxon>
        <taxon>Aurantioideae</taxon>
        <taxon>Citrus</taxon>
    </lineage>
</organism>
<proteinExistence type="predicted"/>
<comment type="caution">
    <text evidence="1">The sequence shown here is derived from an EMBL/GenBank/DDBJ whole genome shotgun (WGS) entry which is preliminary data.</text>
</comment>
<evidence type="ECO:0000313" key="2">
    <source>
        <dbReference type="Proteomes" id="UP001428341"/>
    </source>
</evidence>
<sequence length="81" mass="8935">MGFCIEFETGITAPAVHTFNSQGSDLKDRSSLEACMIGRDRAEGVHLKAIDHNLVLSPHLKGMQTGRSVCSDDMKPERKDF</sequence>
<dbReference type="AlphaFoldDB" id="A0AAP0N148"/>
<gene>
    <name evidence="1" type="ORF">WN944_021256</name>
</gene>
<protein>
    <submittedName>
        <fullName evidence="1">Uncharacterized protein</fullName>
    </submittedName>
</protein>
<dbReference type="EMBL" id="JBCGBO010000001">
    <property type="protein sequence ID" value="KAK9228306.1"/>
    <property type="molecule type" value="Genomic_DNA"/>
</dbReference>
<reference evidence="1 2" key="1">
    <citation type="submission" date="2024-05" db="EMBL/GenBank/DDBJ databases">
        <title>Haplotype-resolved chromosome-level genome assembly of Huyou (Citrus changshanensis).</title>
        <authorList>
            <person name="Miao C."/>
            <person name="Chen W."/>
            <person name="Wu Y."/>
            <person name="Wang L."/>
            <person name="Zhao S."/>
            <person name="Grierson D."/>
            <person name="Xu C."/>
            <person name="Chen K."/>
        </authorList>
    </citation>
    <scope>NUCLEOTIDE SEQUENCE [LARGE SCALE GENOMIC DNA]</scope>
    <source>
        <strain evidence="1">01-14</strain>
        <tissue evidence="1">Leaf</tissue>
    </source>
</reference>
<accession>A0AAP0N148</accession>
<name>A0AAP0N148_9ROSI</name>
<keyword evidence="2" id="KW-1185">Reference proteome</keyword>
<evidence type="ECO:0000313" key="1">
    <source>
        <dbReference type="EMBL" id="KAK9228306.1"/>
    </source>
</evidence>